<proteinExistence type="predicted"/>
<dbReference type="Pfam" id="PF01966">
    <property type="entry name" value="HD"/>
    <property type="match status" value="1"/>
</dbReference>
<dbReference type="Gene3D" id="2.40.50.140">
    <property type="entry name" value="Nucleic acid-binding proteins"/>
    <property type="match status" value="1"/>
</dbReference>
<dbReference type="HOGENOM" id="CLU_056349_2_0_9"/>
<dbReference type="Proteomes" id="UP000005583">
    <property type="component" value="Unassembled WGS sequence"/>
</dbReference>
<evidence type="ECO:0000256" key="1">
    <source>
        <dbReference type="ARBA" id="ARBA00022801"/>
    </source>
</evidence>
<dbReference type="RefSeq" id="WP_007126573.1">
    <property type="nucleotide sequence ID" value="NZ_AZFO01000001.1"/>
</dbReference>
<evidence type="ECO:0000256" key="2">
    <source>
        <dbReference type="ARBA" id="ARBA00022839"/>
    </source>
</evidence>
<keyword evidence="2" id="KW-0540">Nuclease</keyword>
<gene>
    <name evidence="5" type="ORF">HMPREF0548_0385</name>
</gene>
<evidence type="ECO:0000259" key="4">
    <source>
        <dbReference type="Pfam" id="PF01966"/>
    </source>
</evidence>
<dbReference type="GO" id="GO:0004527">
    <property type="term" value="F:exonuclease activity"/>
    <property type="evidence" value="ECO:0007669"/>
    <property type="project" value="UniProtKB-KW"/>
</dbReference>
<feature type="domain" description="HD" evidence="4">
    <location>
        <begin position="163"/>
        <end position="280"/>
    </location>
</feature>
<dbReference type="InterPro" id="IPR003607">
    <property type="entry name" value="HD/PDEase_dom"/>
</dbReference>
<dbReference type="CDD" id="cd00077">
    <property type="entry name" value="HDc"/>
    <property type="match status" value="1"/>
</dbReference>
<dbReference type="STRING" id="525365.HMPREF0548_0385"/>
<dbReference type="GO" id="GO:0031125">
    <property type="term" value="P:rRNA 3'-end processing"/>
    <property type="evidence" value="ECO:0007669"/>
    <property type="project" value="TreeGrafter"/>
</dbReference>
<keyword evidence="2" id="KW-0269">Exonuclease</keyword>
<dbReference type="eggNOG" id="COG3481">
    <property type="taxonomic scope" value="Bacteria"/>
</dbReference>
<dbReference type="SUPFAM" id="SSF109604">
    <property type="entry name" value="HD-domain/PDEase-like"/>
    <property type="match status" value="1"/>
</dbReference>
<dbReference type="GO" id="GO:0003676">
    <property type="term" value="F:nucleic acid binding"/>
    <property type="evidence" value="ECO:0007669"/>
    <property type="project" value="InterPro"/>
</dbReference>
<evidence type="ECO:0000313" key="6">
    <source>
        <dbReference type="Proteomes" id="UP000005583"/>
    </source>
</evidence>
<dbReference type="PATRIC" id="fig|525365.8.peg.7"/>
<dbReference type="EMBL" id="ACGU01000015">
    <property type="protein sequence ID" value="EEJ72785.1"/>
    <property type="molecule type" value="Genomic_DNA"/>
</dbReference>
<evidence type="ECO:0000313" key="5">
    <source>
        <dbReference type="EMBL" id="EEJ72785.1"/>
    </source>
</evidence>
<dbReference type="FunFam" id="1.10.3210.10:FF:000008">
    <property type="entry name" value="3'-5' exoribonuclease YhaM"/>
    <property type="match status" value="1"/>
</dbReference>
<comment type="caution">
    <text evidence="5">The sequence shown here is derived from an EMBL/GenBank/DDBJ whole genome shotgun (WGS) entry which is preliminary data.</text>
</comment>
<dbReference type="PANTHER" id="PTHR37294">
    <property type="entry name" value="3'-5' EXORIBONUCLEASE YHAM"/>
    <property type="match status" value="1"/>
</dbReference>
<evidence type="ECO:0000259" key="3">
    <source>
        <dbReference type="Pfam" id="PF01336"/>
    </source>
</evidence>
<dbReference type="OrthoDB" id="9778453at2"/>
<dbReference type="CDD" id="cd04492">
    <property type="entry name" value="YhaM_OBF_like"/>
    <property type="match status" value="1"/>
</dbReference>
<reference evidence="5 6" key="1">
    <citation type="submission" date="2009-01" db="EMBL/GenBank/DDBJ databases">
        <authorList>
            <person name="Qin X."/>
            <person name="Bachman B."/>
            <person name="Battles P."/>
            <person name="Bell A."/>
            <person name="Bess C."/>
            <person name="Bickham C."/>
            <person name="Chaboub L."/>
            <person name="Chen D."/>
            <person name="Coyle M."/>
            <person name="Deiros D.R."/>
            <person name="Dinh H."/>
            <person name="Forbes L."/>
            <person name="Fowler G."/>
            <person name="Francisco L."/>
            <person name="Fu Q."/>
            <person name="Gubbala S."/>
            <person name="Hale W."/>
            <person name="Han Y."/>
            <person name="Hemphill L."/>
            <person name="Highlander S.K."/>
            <person name="Hirani K."/>
            <person name="Hogues M."/>
            <person name="Jackson L."/>
            <person name="Jakkamsetti A."/>
            <person name="Javaid M."/>
            <person name="Jiang H."/>
            <person name="Korchina V."/>
            <person name="Kovar C."/>
            <person name="Lara F."/>
            <person name="Lee S."/>
            <person name="Mata R."/>
            <person name="Mathew T."/>
            <person name="Moen C."/>
            <person name="Morales K."/>
            <person name="Munidasa M."/>
            <person name="Nazareth L."/>
            <person name="Ngo R."/>
            <person name="Nguyen L."/>
            <person name="Okwuonu G."/>
            <person name="Ongeri F."/>
            <person name="Patil S."/>
            <person name="Petrosino J."/>
            <person name="Pham C."/>
            <person name="Pham P."/>
            <person name="Pu L.-L."/>
            <person name="Puazo M."/>
            <person name="Raj R."/>
            <person name="Reid J."/>
            <person name="Rouhana J."/>
            <person name="Saada N."/>
            <person name="Shang Y."/>
            <person name="Simmons D."/>
            <person name="Thornton R."/>
            <person name="Warren J."/>
            <person name="Weissenberger G."/>
            <person name="Zhang J."/>
            <person name="Zhang L."/>
            <person name="Zhou C."/>
            <person name="Zhu D."/>
            <person name="Muzny D."/>
            <person name="Worley K."/>
            <person name="Gibbs R."/>
        </authorList>
    </citation>
    <scope>NUCLEOTIDE SEQUENCE [LARGE SCALE GENOMIC DNA]</scope>
    <source>
        <strain evidence="5 6">DSM 16047</strain>
    </source>
</reference>
<dbReference type="AlphaFoldDB" id="C2EL39"/>
<keyword evidence="1" id="KW-0378">Hydrolase</keyword>
<protein>
    <submittedName>
        <fullName evidence="5">HD domain protein</fullName>
    </submittedName>
</protein>
<dbReference type="Pfam" id="PF01336">
    <property type="entry name" value="tRNA_anti-codon"/>
    <property type="match status" value="1"/>
</dbReference>
<feature type="domain" description="OB" evidence="3">
    <location>
        <begin position="24"/>
        <end position="89"/>
    </location>
</feature>
<organism evidence="5 6">
    <name type="scientific">Lactobacillus ultunensis DSM 16047</name>
    <dbReference type="NCBI Taxonomy" id="525365"/>
    <lineage>
        <taxon>Bacteria</taxon>
        <taxon>Bacillati</taxon>
        <taxon>Bacillota</taxon>
        <taxon>Bacilli</taxon>
        <taxon>Lactobacillales</taxon>
        <taxon>Lactobacillaceae</taxon>
        <taxon>Lactobacillus</taxon>
    </lineage>
</organism>
<name>C2EL39_9LACO</name>
<dbReference type="InterPro" id="IPR006674">
    <property type="entry name" value="HD_domain"/>
</dbReference>
<sequence>MLKRLLDYNDGEEMDIVVLIKNSQLRHNKKNKLFLAIQFGDGSGEIRGNFWDATNQDAATFSTGTIVELNGKREEYQGRPQIRIYSLRVVSPSEGYQLDQFVKSAPEPISDMQNEIEHFVMQIENSTWKTIVEYLLKKWGKRFFDYPAGKSNHHAVRGGLAFHTLSMLKDAKGLADNYEQVNRSLLYAGCILHDMGKVLELTGPAATQYTPEGNLVGHLVLIDEQIMLAAQDLKMDLESEDLLLLRHMVLSHHGRFEYGSPKLPALLEAELLHRIDDLDAAVYAITNALQHTPKGTFTEPLLSQDGKRYYRPKRDTALDNAKHLE</sequence>
<dbReference type="PANTHER" id="PTHR37294:SF1">
    <property type="entry name" value="3'-5' EXORIBONUCLEASE YHAM"/>
    <property type="match status" value="1"/>
</dbReference>
<dbReference type="InterPro" id="IPR050798">
    <property type="entry name" value="YhaM_exoribonuc/phosphodiest"/>
</dbReference>
<accession>C2EL39</accession>
<keyword evidence="6" id="KW-1185">Reference proteome</keyword>
<dbReference type="InterPro" id="IPR012340">
    <property type="entry name" value="NA-bd_OB-fold"/>
</dbReference>
<dbReference type="Gene3D" id="1.10.3210.10">
    <property type="entry name" value="Hypothetical protein af1432"/>
    <property type="match status" value="1"/>
</dbReference>
<dbReference type="InterPro" id="IPR004365">
    <property type="entry name" value="NA-bd_OB_tRNA"/>
</dbReference>
<dbReference type="SUPFAM" id="SSF50249">
    <property type="entry name" value="Nucleic acid-binding proteins"/>
    <property type="match status" value="1"/>
</dbReference>